<feature type="domain" description="Malonyl-CoA:ACP transacylase (MAT)" evidence="6">
    <location>
        <begin position="2"/>
        <end position="257"/>
    </location>
</feature>
<dbReference type="SUPFAM" id="SSF55048">
    <property type="entry name" value="Probable ACP-binding domain of malonyl-CoA ACP transacylase"/>
    <property type="match status" value="1"/>
</dbReference>
<sequence>MVFIEPEIVALLGEDPVLTYHRQPNPVTAQVALFAISYSTVLRILRIIPETTRIQLLGASLGEWVAATVCGVMPLKQALQIVRLRARLITEGNTGKMLAINGLTLEDLSQLPSGVEVACANADKRIVVSGPPESIESFKATLKVPCKVLDTAGAFHSTYVDRAVAVLEKEIPVLVPDLRKPCKYNLISTATHVDGECDFASARYWCRQTRRTVMLGRALKEAGESGTMFIDVGPGAGMRTLIRECVPSAAVLCAARYYDKTDDVLRGRVPSCGDVMWCRDVSEFDVVVKSLGRAIVVVDAEDDSDPISLLGDVIKFVQESLIPNGRLLSHMDTFLVIRDCQCASSVVGFARSLMSEHGSNLGLRIVRVLDMKNLPSFIELPSLGEYKVADGTVKLRQLCRSPPATPRADLSQQLGDGVIVITGGFGGLGQLVAKWAADNISCNKIVLLGRAASSSLSSLSLQCPVDVRIADVSNSASLIDAVSEYRGMVTVVFHCAGVVEDAVVENAPSDYQELYRAVAAKVLGPVNLVKALGSGPRYVLFSSSSSAFGNPGQSVYAAANSASDYFAEKSSADVLSIQWGGWSKSIASSMSAKYNINPTAGEHFLQPREGLQAMGNLLSSLVDGHLKSRSVVVANISDWQNYLSAAGLPREAPLWAQLLPKPGPDWVPSIGQVAANCRLRWMIDHATEGGVVVPATAMILWLIGYPRASTGGLEQVAFHKVLWVDKGQHIETTRGEVRDGEIVYASATRKESKRVGPNYVRRALTESSSRSGDSWTEVDVADLYQHFADAGFPYGPSFRLLRSAKRCEGIVVATVSDGRHLAAVMDACTHACALLDPSAFGGYPKAIRCVHFETETPDGEGGTDWEVVVKKSGVNVLACSFDLVLHQPSSGQWITFEGFTMQTTMPTNSLYVYRQEEAQTLGIDDVRSRILNSGIMRPMIGPIDIPDEHSVPQQYGEYVITPSGNGNLDATFAPVRVDDGIVPPGSVRVRAQYWGLSFLDALAATGAMPMSFFGGELSGVVTAVGEGVHHVKPGEVVGCVTLGASGLHSTILLPASYCCKASRSSMTLSHRNDAGPA</sequence>
<keyword evidence="2" id="KW-0597">Phosphoprotein</keyword>
<keyword evidence="1" id="KW-0596">Phosphopantetheine</keyword>
<dbReference type="Proteomes" id="UP000007800">
    <property type="component" value="Unassembled WGS sequence"/>
</dbReference>
<evidence type="ECO:0000256" key="3">
    <source>
        <dbReference type="ARBA" id="ARBA00022679"/>
    </source>
</evidence>
<dbReference type="InterPro" id="IPR014043">
    <property type="entry name" value="Acyl_transferase_dom"/>
</dbReference>
<dbReference type="Pfam" id="PF08659">
    <property type="entry name" value="KR"/>
    <property type="match status" value="1"/>
</dbReference>
<dbReference type="Gene3D" id="3.10.129.110">
    <property type="entry name" value="Polyketide synthase dehydratase"/>
    <property type="match status" value="1"/>
</dbReference>
<dbReference type="SMART" id="SM00822">
    <property type="entry name" value="PKS_KR"/>
    <property type="match status" value="1"/>
</dbReference>
<evidence type="ECO:0000256" key="2">
    <source>
        <dbReference type="ARBA" id="ARBA00022553"/>
    </source>
</evidence>
<dbReference type="Pfam" id="PF14765">
    <property type="entry name" value="PS-DH"/>
    <property type="match status" value="1"/>
</dbReference>
<evidence type="ECO:0000313" key="8">
    <source>
        <dbReference type="Proteomes" id="UP000007800"/>
    </source>
</evidence>
<protein>
    <recommendedName>
        <fullName evidence="9">Polyketide synthase</fullName>
    </recommendedName>
</protein>
<keyword evidence="8" id="KW-1185">Reference proteome</keyword>
<proteinExistence type="predicted"/>
<dbReference type="AlphaFoldDB" id="C5LSB6"/>
<dbReference type="SMART" id="SM00827">
    <property type="entry name" value="PKS_AT"/>
    <property type="match status" value="1"/>
</dbReference>
<dbReference type="SUPFAM" id="SSF50129">
    <property type="entry name" value="GroES-like"/>
    <property type="match status" value="1"/>
</dbReference>
<dbReference type="OrthoDB" id="541883at2759"/>
<evidence type="ECO:0000259" key="6">
    <source>
        <dbReference type="SMART" id="SM00827"/>
    </source>
</evidence>
<dbReference type="InterPro" id="IPR049551">
    <property type="entry name" value="PKS_DH_C"/>
</dbReference>
<reference evidence="7 8" key="1">
    <citation type="submission" date="2008-07" db="EMBL/GenBank/DDBJ databases">
        <authorList>
            <person name="El-Sayed N."/>
            <person name="Caler E."/>
            <person name="Inman J."/>
            <person name="Amedeo P."/>
            <person name="Hass B."/>
            <person name="Wortman J."/>
        </authorList>
    </citation>
    <scope>NUCLEOTIDE SEQUENCE [LARGE SCALE GENOMIC DNA]</scope>
    <source>
        <strain evidence="8">ATCC 50983 / TXsc</strain>
    </source>
</reference>
<dbReference type="Pfam" id="PF08240">
    <property type="entry name" value="ADH_N"/>
    <property type="match status" value="1"/>
</dbReference>
<evidence type="ECO:0000256" key="1">
    <source>
        <dbReference type="ARBA" id="ARBA00022450"/>
    </source>
</evidence>
<dbReference type="PANTHER" id="PTHR43775">
    <property type="entry name" value="FATTY ACID SYNTHASE"/>
    <property type="match status" value="1"/>
</dbReference>
<dbReference type="Pfam" id="PF00698">
    <property type="entry name" value="Acyl_transf_1"/>
    <property type="match status" value="1"/>
</dbReference>
<dbReference type="Gene3D" id="3.40.366.10">
    <property type="entry name" value="Malonyl-Coenzyme A Acyl Carrier Protein, domain 2"/>
    <property type="match status" value="1"/>
</dbReference>
<dbReference type="InterPro" id="IPR013154">
    <property type="entry name" value="ADH-like_N"/>
</dbReference>
<dbReference type="RefSeq" id="XP_002767659.1">
    <property type="nucleotide sequence ID" value="XM_002767613.1"/>
</dbReference>
<gene>
    <name evidence="7" type="ORF">Pmar_PMAR008603</name>
</gene>
<dbReference type="InterPro" id="IPR016036">
    <property type="entry name" value="Malonyl_transacylase_ACP-bd"/>
</dbReference>
<dbReference type="Gene3D" id="3.90.180.10">
    <property type="entry name" value="Medium-chain alcohol dehydrogenases, catalytic domain"/>
    <property type="match status" value="1"/>
</dbReference>
<accession>C5LSB6</accession>
<dbReference type="GO" id="GO:0004312">
    <property type="term" value="F:fatty acid synthase activity"/>
    <property type="evidence" value="ECO:0007669"/>
    <property type="project" value="TreeGrafter"/>
</dbReference>
<dbReference type="InterPro" id="IPR020807">
    <property type="entry name" value="PKS_DH"/>
</dbReference>
<dbReference type="InterPro" id="IPR016035">
    <property type="entry name" value="Acyl_Trfase/lysoPLipase"/>
</dbReference>
<evidence type="ECO:0008006" key="9">
    <source>
        <dbReference type="Google" id="ProtNLM"/>
    </source>
</evidence>
<feature type="domain" description="Polyketide/metazoan fatty acid synthase-like dehydratase" evidence="5">
    <location>
        <begin position="652"/>
        <end position="801"/>
    </location>
</feature>
<evidence type="ECO:0000313" key="7">
    <source>
        <dbReference type="EMBL" id="EER00377.1"/>
    </source>
</evidence>
<dbReference type="InterPro" id="IPR001227">
    <property type="entry name" value="Ac_transferase_dom_sf"/>
</dbReference>
<dbReference type="InterPro" id="IPR050091">
    <property type="entry name" value="PKS_NRPS_Biosynth_Enz"/>
</dbReference>
<dbReference type="SUPFAM" id="SSF51735">
    <property type="entry name" value="NAD(P)-binding Rossmann-fold domains"/>
    <property type="match status" value="1"/>
</dbReference>
<name>C5LSB6_PERM5</name>
<dbReference type="InterPro" id="IPR042104">
    <property type="entry name" value="PKS_dehydratase_sf"/>
</dbReference>
<evidence type="ECO:0000259" key="4">
    <source>
        <dbReference type="SMART" id="SM00822"/>
    </source>
</evidence>
<evidence type="ECO:0000259" key="5">
    <source>
        <dbReference type="SMART" id="SM00826"/>
    </source>
</evidence>
<dbReference type="InterPro" id="IPR013968">
    <property type="entry name" value="PKS_KR"/>
</dbReference>
<dbReference type="InterPro" id="IPR057326">
    <property type="entry name" value="KR_dom"/>
</dbReference>
<dbReference type="GeneID" id="9050138"/>
<dbReference type="EMBL" id="GG685118">
    <property type="protein sequence ID" value="EER00377.1"/>
    <property type="molecule type" value="Genomic_DNA"/>
</dbReference>
<keyword evidence="3" id="KW-0808">Transferase</keyword>
<dbReference type="InterPro" id="IPR036291">
    <property type="entry name" value="NAD(P)-bd_dom_sf"/>
</dbReference>
<dbReference type="InParanoid" id="C5LSB6"/>
<dbReference type="GO" id="GO:0006633">
    <property type="term" value="P:fatty acid biosynthetic process"/>
    <property type="evidence" value="ECO:0007669"/>
    <property type="project" value="TreeGrafter"/>
</dbReference>
<dbReference type="Gene3D" id="3.40.50.720">
    <property type="entry name" value="NAD(P)-binding Rossmann-like Domain"/>
    <property type="match status" value="1"/>
</dbReference>
<dbReference type="SMART" id="SM00826">
    <property type="entry name" value="PKS_DH"/>
    <property type="match status" value="1"/>
</dbReference>
<dbReference type="PANTHER" id="PTHR43775:SF37">
    <property type="entry name" value="SI:DKEY-61P9.11"/>
    <property type="match status" value="1"/>
</dbReference>
<dbReference type="SUPFAM" id="SSF52151">
    <property type="entry name" value="FabD/lysophospholipase-like"/>
    <property type="match status" value="1"/>
</dbReference>
<organism evidence="8">
    <name type="scientific">Perkinsus marinus (strain ATCC 50983 / TXsc)</name>
    <dbReference type="NCBI Taxonomy" id="423536"/>
    <lineage>
        <taxon>Eukaryota</taxon>
        <taxon>Sar</taxon>
        <taxon>Alveolata</taxon>
        <taxon>Perkinsozoa</taxon>
        <taxon>Perkinsea</taxon>
        <taxon>Perkinsida</taxon>
        <taxon>Perkinsidae</taxon>
        <taxon>Perkinsus</taxon>
    </lineage>
</organism>
<dbReference type="InterPro" id="IPR011032">
    <property type="entry name" value="GroES-like_sf"/>
</dbReference>
<feature type="domain" description="Ketoreductase" evidence="4">
    <location>
        <begin position="417"/>
        <end position="585"/>
    </location>
</feature>